<keyword evidence="4 8" id="KW-0812">Transmembrane</keyword>
<evidence type="ECO:0000256" key="4">
    <source>
        <dbReference type="ARBA" id="ARBA00022692"/>
    </source>
</evidence>
<dbReference type="Pfam" id="PF07715">
    <property type="entry name" value="Plug"/>
    <property type="match status" value="1"/>
</dbReference>
<keyword evidence="2 8" id="KW-0813">Transport</keyword>
<evidence type="ECO:0000256" key="7">
    <source>
        <dbReference type="ARBA" id="ARBA00023237"/>
    </source>
</evidence>
<keyword evidence="7 8" id="KW-0998">Cell outer membrane</keyword>
<accession>A0A2T9JUR9</accession>
<dbReference type="InterPro" id="IPR012910">
    <property type="entry name" value="Plug_dom"/>
</dbReference>
<dbReference type="SUPFAM" id="SSF56935">
    <property type="entry name" value="Porins"/>
    <property type="match status" value="1"/>
</dbReference>
<feature type="domain" description="TonB-dependent receptor plug" evidence="12">
    <location>
        <begin position="55"/>
        <end position="164"/>
    </location>
</feature>
<comment type="caution">
    <text evidence="13">The sequence shown here is derived from an EMBL/GenBank/DDBJ whole genome shotgun (WGS) entry which is preliminary data.</text>
</comment>
<comment type="similarity">
    <text evidence="8 9">Belongs to the TonB-dependent receptor family.</text>
</comment>
<dbReference type="RefSeq" id="WP_109101568.1">
    <property type="nucleotide sequence ID" value="NZ_QDKQ01000052.1"/>
</dbReference>
<keyword evidence="5 9" id="KW-0798">TonB box</keyword>
<dbReference type="InterPro" id="IPR000531">
    <property type="entry name" value="Beta-barrel_TonB"/>
</dbReference>
<reference evidence="13 14" key="1">
    <citation type="submission" date="2018-04" db="EMBL/GenBank/DDBJ databases">
        <title>The genome sequence of Caulobacter sp. 744.</title>
        <authorList>
            <person name="Gao J."/>
            <person name="Sun J."/>
        </authorList>
    </citation>
    <scope>NUCLEOTIDE SEQUENCE [LARGE SCALE GENOMIC DNA]</scope>
    <source>
        <strain evidence="13 14">774</strain>
    </source>
</reference>
<feature type="signal peptide" evidence="10">
    <location>
        <begin position="1"/>
        <end position="32"/>
    </location>
</feature>
<organism evidence="13 14">
    <name type="scientific">Caulobacter endophyticus</name>
    <dbReference type="NCBI Taxonomy" id="2172652"/>
    <lineage>
        <taxon>Bacteria</taxon>
        <taxon>Pseudomonadati</taxon>
        <taxon>Pseudomonadota</taxon>
        <taxon>Alphaproteobacteria</taxon>
        <taxon>Caulobacterales</taxon>
        <taxon>Caulobacteraceae</taxon>
        <taxon>Caulobacter</taxon>
    </lineage>
</organism>
<evidence type="ECO:0000256" key="2">
    <source>
        <dbReference type="ARBA" id="ARBA00022448"/>
    </source>
</evidence>
<dbReference type="Pfam" id="PF00593">
    <property type="entry name" value="TonB_dep_Rec_b-barrel"/>
    <property type="match status" value="1"/>
</dbReference>
<dbReference type="InterPro" id="IPR039426">
    <property type="entry name" value="TonB-dep_rcpt-like"/>
</dbReference>
<evidence type="ECO:0000259" key="11">
    <source>
        <dbReference type="Pfam" id="PF00593"/>
    </source>
</evidence>
<evidence type="ECO:0000256" key="6">
    <source>
        <dbReference type="ARBA" id="ARBA00023136"/>
    </source>
</evidence>
<keyword evidence="13" id="KW-0675">Receptor</keyword>
<feature type="chain" id="PRO_5015707142" evidence="10">
    <location>
        <begin position="33"/>
        <end position="988"/>
    </location>
</feature>
<dbReference type="OrthoDB" id="7051241at2"/>
<feature type="domain" description="TonB-dependent receptor-like beta-barrel" evidence="11">
    <location>
        <begin position="391"/>
        <end position="950"/>
    </location>
</feature>
<evidence type="ECO:0000256" key="1">
    <source>
        <dbReference type="ARBA" id="ARBA00004571"/>
    </source>
</evidence>
<evidence type="ECO:0000256" key="9">
    <source>
        <dbReference type="RuleBase" id="RU003357"/>
    </source>
</evidence>
<protein>
    <submittedName>
        <fullName evidence="13">TonB-dependent receptor</fullName>
    </submittedName>
</protein>
<dbReference type="GO" id="GO:0009279">
    <property type="term" value="C:cell outer membrane"/>
    <property type="evidence" value="ECO:0007669"/>
    <property type="project" value="UniProtKB-SubCell"/>
</dbReference>
<name>A0A2T9JUR9_9CAUL</name>
<keyword evidence="3 8" id="KW-1134">Transmembrane beta strand</keyword>
<dbReference type="EMBL" id="QDKQ01000052">
    <property type="protein sequence ID" value="PVM87463.1"/>
    <property type="molecule type" value="Genomic_DNA"/>
</dbReference>
<evidence type="ECO:0000313" key="14">
    <source>
        <dbReference type="Proteomes" id="UP000245073"/>
    </source>
</evidence>
<evidence type="ECO:0000313" key="13">
    <source>
        <dbReference type="EMBL" id="PVM87463.1"/>
    </source>
</evidence>
<evidence type="ECO:0000256" key="10">
    <source>
        <dbReference type="SAM" id="SignalP"/>
    </source>
</evidence>
<evidence type="ECO:0000259" key="12">
    <source>
        <dbReference type="Pfam" id="PF07715"/>
    </source>
</evidence>
<evidence type="ECO:0000256" key="8">
    <source>
        <dbReference type="PROSITE-ProRule" id="PRU01360"/>
    </source>
</evidence>
<dbReference type="PROSITE" id="PS52016">
    <property type="entry name" value="TONB_DEPENDENT_REC_3"/>
    <property type="match status" value="1"/>
</dbReference>
<dbReference type="InterPro" id="IPR036942">
    <property type="entry name" value="Beta-barrel_TonB_sf"/>
</dbReference>
<gene>
    <name evidence="13" type="ORF">DDF67_14515</name>
</gene>
<dbReference type="Gene3D" id="2.40.170.20">
    <property type="entry name" value="TonB-dependent receptor, beta-barrel domain"/>
    <property type="match status" value="1"/>
</dbReference>
<dbReference type="PANTHER" id="PTHR47234:SF2">
    <property type="entry name" value="TONB-DEPENDENT RECEPTOR"/>
    <property type="match status" value="1"/>
</dbReference>
<comment type="subcellular location">
    <subcellularLocation>
        <location evidence="1 8">Cell outer membrane</location>
        <topology evidence="1 8">Multi-pass membrane protein</topology>
    </subcellularLocation>
</comment>
<dbReference type="AlphaFoldDB" id="A0A2T9JUR9"/>
<sequence length="988" mass="104783">MLHALSTRKRLLASTLLCGVIAPAVVASPAFAQEAPAAVEEIVVTGSRIARPDLTSSSPVASVGEKELQQSGVVNTENLINTLPQAVPGITSTVNNGSNGTATVSLRGLGSNRTLVLVDGKRQTPTTQAGAVDINLIPPALIKRIEVLSGGGSAVYGSDAIAGVVNFILKNDFEGLEVSAGYQATDKGEAPIYSGSMTFGANFGGDKKGNVVLSLGYNKREALTQGERGGMLSTAWGESTVRNGLNPVGLVPSGSQSNEQGNIGAFVSGRFVTLPGVANSSSNAALLLPDGNVRLYSSATDTYNFAPVNYVQTPQERYSVTSLASYELKPGLTAYAKGNFVNSQVVTQLAPTPIGNRTFRFTLDNNPFLTTAAKSALNSLGSSTAYTIPSSASWTAGTFTDVDSDGDGIYDTVTGVFNRRLSEVGPRVSRYNFSAFQIQLGLKGEIEAINGGFDTYFQYGNTHGSNSLLGDTSLARIQQALLLNASGTGCLDPSGGCVPINLFGQGNISQGAANFIKTRINSSQDYEQLYAGLTFNGDTGNFFSLPAGPIGFAVGGEYRAEDFAFNPSQDLATGNLTGFNASPPVSGRFDVYEVYGEIVVPILKDLPFVKALDLELAGRISDYSTQPDPVETYKIAGTWKPIDDLMLRVSYNKAIRAPSIGDLYAPQSNGFPTATDPCSARAAPNAQVRQACINSGIPAALVGNLNANQQTQTLSGGNPNLRPEEGKTTTVGVVYTPSFVSGLSLTLDYFKIEVRDAIDTFGGGTSNLMNVCYGTLVNGNPNSPYCQAIKRLGNGSIDYVSSINENVALRTVEGMDIGLTYRTQLEDIGLPDWGSLSVRSLYTNTWIYTINPDDISAPIKCADRFGSRCSGSSVNPLPRHKISSAANWRFKQFGVNLVWNYLDDMIDDNPLKTNAGTFFVEKIGAKNYFDLSADWDVSDNVAFTAGVKNLTQESYPILGGNASPSNSGYPAVYDVLGRVFFLNARLRY</sequence>
<dbReference type="Gene3D" id="2.170.130.10">
    <property type="entry name" value="TonB-dependent receptor, plug domain"/>
    <property type="match status" value="1"/>
</dbReference>
<keyword evidence="10" id="KW-0732">Signal</keyword>
<dbReference type="Proteomes" id="UP000245073">
    <property type="component" value="Unassembled WGS sequence"/>
</dbReference>
<keyword evidence="14" id="KW-1185">Reference proteome</keyword>
<keyword evidence="6 8" id="KW-0472">Membrane</keyword>
<dbReference type="PANTHER" id="PTHR47234">
    <property type="match status" value="1"/>
</dbReference>
<evidence type="ECO:0000256" key="3">
    <source>
        <dbReference type="ARBA" id="ARBA00022452"/>
    </source>
</evidence>
<proteinExistence type="inferred from homology"/>
<dbReference type="InterPro" id="IPR037066">
    <property type="entry name" value="Plug_dom_sf"/>
</dbReference>
<evidence type="ECO:0000256" key="5">
    <source>
        <dbReference type="ARBA" id="ARBA00023077"/>
    </source>
</evidence>